<dbReference type="PANTHER" id="PTHR30146:SF109">
    <property type="entry name" value="HTH-TYPE TRANSCRIPTIONAL REGULATOR GALS"/>
    <property type="match status" value="1"/>
</dbReference>
<reference evidence="6 7" key="1">
    <citation type="submission" date="2019-02" db="EMBL/GenBank/DDBJ databases">
        <title>Kribbella capetownensis sp. nov. and Kribbella speibonae sp. nov., isolated from soil.</title>
        <authorList>
            <person name="Curtis S.M."/>
            <person name="Norton I."/>
            <person name="Everest G.J."/>
            <person name="Meyers P.R."/>
        </authorList>
    </citation>
    <scope>NUCLEOTIDE SEQUENCE [LARGE SCALE GENOMIC DNA]</scope>
    <source>
        <strain evidence="6 7">YM55</strain>
    </source>
</reference>
<dbReference type="SUPFAM" id="SSF53822">
    <property type="entry name" value="Periplasmic binding protein-like I"/>
    <property type="match status" value="1"/>
</dbReference>
<evidence type="ECO:0000256" key="1">
    <source>
        <dbReference type="ARBA" id="ARBA00023015"/>
    </source>
</evidence>
<proteinExistence type="predicted"/>
<dbReference type="SUPFAM" id="SSF47413">
    <property type="entry name" value="lambda repressor-like DNA-binding domains"/>
    <property type="match status" value="1"/>
</dbReference>
<accession>A0A4R0IV33</accession>
<dbReference type="PROSITE" id="PS00356">
    <property type="entry name" value="HTH_LACI_1"/>
    <property type="match status" value="1"/>
</dbReference>
<keyword evidence="1" id="KW-0805">Transcription regulation</keyword>
<dbReference type="Gene3D" id="1.10.260.40">
    <property type="entry name" value="lambda repressor-like DNA-binding domains"/>
    <property type="match status" value="1"/>
</dbReference>
<dbReference type="GO" id="GO:0000976">
    <property type="term" value="F:transcription cis-regulatory region binding"/>
    <property type="evidence" value="ECO:0007669"/>
    <property type="project" value="TreeGrafter"/>
</dbReference>
<organism evidence="6 7">
    <name type="scientific">Kribbella speibonae</name>
    <dbReference type="NCBI Taxonomy" id="1572660"/>
    <lineage>
        <taxon>Bacteria</taxon>
        <taxon>Bacillati</taxon>
        <taxon>Actinomycetota</taxon>
        <taxon>Actinomycetes</taxon>
        <taxon>Propionibacteriales</taxon>
        <taxon>Kribbellaceae</taxon>
        <taxon>Kribbella</taxon>
    </lineage>
</organism>
<dbReference type="Pfam" id="PF13377">
    <property type="entry name" value="Peripla_BP_3"/>
    <property type="match status" value="1"/>
</dbReference>
<dbReference type="InterPro" id="IPR028082">
    <property type="entry name" value="Peripla_BP_I"/>
</dbReference>
<sequence length="344" mass="37079">MKAATIYDVAREAGVSHQTVTRYLQGYEGMRPATRQRVEAALERLQYRPNTAARQLRLRRSNRIAVLADRLGQGGPALIVQGVTEMLQKRGFVGDILAVNGEDPASVDAAIDLATEYQVAGILATAQTNVVLERLRHRTLAVPMVIDAQIVDPASGVLIGELVGRRVAEHLLELGHRRIGYVSGPDGWFAARDRAAGFIAAVEAAGRDVVWVREGDWSADSGYRAWQGLKAKEQTVTAVAAANDAMAIGVIAAALDDGRAVPEELSVIGTDDLDEGRFMRPALTTVQMDFVGEGARLAAQLIDRISPAEAETSSTADEPYSPNLIVRSSTARIAQRSRSTRRTS</sequence>
<evidence type="ECO:0000313" key="6">
    <source>
        <dbReference type="EMBL" id="TCC36404.1"/>
    </source>
</evidence>
<keyword evidence="2" id="KW-0238">DNA-binding</keyword>
<comment type="caution">
    <text evidence="6">The sequence shown here is derived from an EMBL/GenBank/DDBJ whole genome shotgun (WGS) entry which is preliminary data.</text>
</comment>
<protein>
    <submittedName>
        <fullName evidence="6">LacI family transcriptional regulator</fullName>
    </submittedName>
</protein>
<gene>
    <name evidence="6" type="ORF">E0H92_27590</name>
</gene>
<feature type="domain" description="HTH lacI-type" evidence="5">
    <location>
        <begin position="4"/>
        <end position="58"/>
    </location>
</feature>
<dbReference type="GO" id="GO:0003700">
    <property type="term" value="F:DNA-binding transcription factor activity"/>
    <property type="evidence" value="ECO:0007669"/>
    <property type="project" value="TreeGrafter"/>
</dbReference>
<dbReference type="Gene3D" id="3.40.50.2300">
    <property type="match status" value="2"/>
</dbReference>
<dbReference type="PROSITE" id="PS50932">
    <property type="entry name" value="HTH_LACI_2"/>
    <property type="match status" value="1"/>
</dbReference>
<dbReference type="InterPro" id="IPR000843">
    <property type="entry name" value="HTH_LacI"/>
</dbReference>
<dbReference type="SMART" id="SM00354">
    <property type="entry name" value="HTH_LACI"/>
    <property type="match status" value="1"/>
</dbReference>
<dbReference type="Pfam" id="PF00356">
    <property type="entry name" value="LacI"/>
    <property type="match status" value="1"/>
</dbReference>
<evidence type="ECO:0000256" key="3">
    <source>
        <dbReference type="ARBA" id="ARBA00023163"/>
    </source>
</evidence>
<dbReference type="EMBL" id="SJKC01000003">
    <property type="protein sequence ID" value="TCC36404.1"/>
    <property type="molecule type" value="Genomic_DNA"/>
</dbReference>
<dbReference type="InterPro" id="IPR046335">
    <property type="entry name" value="LacI/GalR-like_sensor"/>
</dbReference>
<dbReference type="CDD" id="cd01392">
    <property type="entry name" value="HTH_LacI"/>
    <property type="match status" value="1"/>
</dbReference>
<name>A0A4R0IV33_9ACTN</name>
<evidence type="ECO:0000313" key="7">
    <source>
        <dbReference type="Proteomes" id="UP000294225"/>
    </source>
</evidence>
<feature type="region of interest" description="Disordered" evidence="4">
    <location>
        <begin position="309"/>
        <end position="344"/>
    </location>
</feature>
<dbReference type="RefSeq" id="WP_131498230.1">
    <property type="nucleotide sequence ID" value="NZ_SJKC01000003.1"/>
</dbReference>
<dbReference type="AlphaFoldDB" id="A0A4R0IV33"/>
<dbReference type="InterPro" id="IPR010982">
    <property type="entry name" value="Lambda_DNA-bd_dom_sf"/>
</dbReference>
<dbReference type="Proteomes" id="UP000294225">
    <property type="component" value="Unassembled WGS sequence"/>
</dbReference>
<evidence type="ECO:0000256" key="2">
    <source>
        <dbReference type="ARBA" id="ARBA00023125"/>
    </source>
</evidence>
<dbReference type="PANTHER" id="PTHR30146">
    <property type="entry name" value="LACI-RELATED TRANSCRIPTIONAL REPRESSOR"/>
    <property type="match status" value="1"/>
</dbReference>
<evidence type="ECO:0000256" key="4">
    <source>
        <dbReference type="SAM" id="MobiDB-lite"/>
    </source>
</evidence>
<evidence type="ECO:0000259" key="5">
    <source>
        <dbReference type="PROSITE" id="PS50932"/>
    </source>
</evidence>
<keyword evidence="3" id="KW-0804">Transcription</keyword>